<accession>A0AAF0AW24</accession>
<evidence type="ECO:0000256" key="7">
    <source>
        <dbReference type="ARBA" id="ARBA00023214"/>
    </source>
</evidence>
<feature type="transmembrane region" description="Helical" evidence="9">
    <location>
        <begin position="326"/>
        <end position="348"/>
    </location>
</feature>
<dbReference type="InterPro" id="IPR001807">
    <property type="entry name" value="ClC"/>
</dbReference>
<feature type="transmembrane region" description="Helical" evidence="9">
    <location>
        <begin position="420"/>
        <end position="439"/>
    </location>
</feature>
<keyword evidence="7 9" id="KW-0868">Chloride</keyword>
<dbReference type="Gene3D" id="3.10.580.10">
    <property type="entry name" value="CBS-domain"/>
    <property type="match status" value="1"/>
</dbReference>
<keyword evidence="3 9" id="KW-0812">Transmembrane</keyword>
<dbReference type="SUPFAM" id="SSF81340">
    <property type="entry name" value="Clc chloride channel"/>
    <property type="match status" value="1"/>
</dbReference>
<dbReference type="GO" id="GO:0005247">
    <property type="term" value="F:voltage-gated chloride channel activity"/>
    <property type="evidence" value="ECO:0007669"/>
    <property type="project" value="TreeGrafter"/>
</dbReference>
<feature type="transmembrane region" description="Helical" evidence="9">
    <location>
        <begin position="79"/>
        <end position="99"/>
    </location>
</feature>
<sequence length="766" mass="85519">MQSLERRESTESLLSGESDFIIEHEPDRHLLLSKWGQSFDNFKTDDRVQETIQAFNKQESIDKNNWSALWRLWNAGHSWFIVCIIGVSIGASAYMLNVITSFLSDVRRGYCLSRWLFNEKFCCMYSEEAGTTCTTWIQWSDSFILNYLVYTFLALVFIMVSAIVVRDLSPLAAGSGISEIKSIINGFSRDEFVSFRVLLVKCVCLPLTIASGLSVGKEGPSVHLATAMGHFIASIFRRLKLHSVNFRDIYVSSAAAGVAVAFGSPIGGVLFGIEEMASGYTSKMIWYTFSCCLFAVATLHLLNPFRTGQLVLFEVRYSGSWHFFELLYFSILGIFGGLYGEFVMRLFIKVQKLRKAYVDKWPVIDASVIVVVTALVSYFNTWLKLDMTLSMELLFQDCKAMSTPELNDLCSPTNEGKNSLLLLASTLLRMVFVAFSYGVKVPAGIFVPSMAVGATFGRIVGLFADILYRKFPNFYLFSACHGSGSCITPGTYALLGAAASLSGMMHLTMTVVVIMFELTGALNFILPTVLVVAIANAVGAVFGRDGIADRSIKLNGIPFQEPENIYSEDEDIVFPVTTIMSKNIIAIPSHGVTWRWLFRTMKEYSFSGYPVINSPKQFELIGYIKRSSIMLAFEELKSNPTFTFDQGIYFKGSATMDDMNEHSSGSHSNGFDLSSYMNLQPISVLYNQSLSKVSTIFQALCPKVVHVEKDGVLIGLITRKDLLLTKHYLKTLNQPTSANPRVENVPLHEMENSEHDKDIELQVLRS</sequence>
<keyword evidence="5 9" id="KW-0406">Ion transport</keyword>
<proteinExistence type="inferred from homology"/>
<dbReference type="AlphaFoldDB" id="A0AAF0AW24"/>
<dbReference type="InterPro" id="IPR046342">
    <property type="entry name" value="CBS_dom_sf"/>
</dbReference>
<feature type="transmembrane region" description="Helical" evidence="9">
    <location>
        <begin position="249"/>
        <end position="273"/>
    </location>
</feature>
<feature type="transmembrane region" description="Helical" evidence="9">
    <location>
        <begin position="522"/>
        <end position="543"/>
    </location>
</feature>
<feature type="transmembrane region" description="Helical" evidence="9">
    <location>
        <begin position="144"/>
        <end position="165"/>
    </location>
</feature>
<feature type="transmembrane region" description="Helical" evidence="9">
    <location>
        <begin position="445"/>
        <end position="468"/>
    </location>
</feature>
<feature type="transmembrane region" description="Helical" evidence="9">
    <location>
        <begin position="492"/>
        <end position="516"/>
    </location>
</feature>
<evidence type="ECO:0000256" key="5">
    <source>
        <dbReference type="ARBA" id="ARBA00023065"/>
    </source>
</evidence>
<evidence type="ECO:0000256" key="6">
    <source>
        <dbReference type="ARBA" id="ARBA00023136"/>
    </source>
</evidence>
<dbReference type="KEGG" id="som:SOMG_01218"/>
<comment type="similarity">
    <text evidence="9">Belongs to the chloride channel (TC 2.A.49) family.</text>
</comment>
<dbReference type="GO" id="GO:0005769">
    <property type="term" value="C:early endosome"/>
    <property type="evidence" value="ECO:0007669"/>
    <property type="project" value="TreeGrafter"/>
</dbReference>
<keyword evidence="8" id="KW-0129">CBS domain</keyword>
<dbReference type="Proteomes" id="UP001212411">
    <property type="component" value="Chromosome 1"/>
</dbReference>
<dbReference type="Pfam" id="PF00654">
    <property type="entry name" value="Voltage_CLC"/>
    <property type="match status" value="1"/>
</dbReference>
<dbReference type="SUPFAM" id="SSF54631">
    <property type="entry name" value="CBS-domain pair"/>
    <property type="match status" value="1"/>
</dbReference>
<name>A0AAF0AW24_9SCHI</name>
<keyword evidence="12" id="KW-1185">Reference proteome</keyword>
<evidence type="ECO:0000256" key="4">
    <source>
        <dbReference type="ARBA" id="ARBA00022989"/>
    </source>
</evidence>
<dbReference type="GO" id="GO:0006879">
    <property type="term" value="P:intracellular iron ion homeostasis"/>
    <property type="evidence" value="ECO:0007669"/>
    <property type="project" value="TreeGrafter"/>
</dbReference>
<feature type="transmembrane region" description="Helical" evidence="9">
    <location>
        <begin position="285"/>
        <end position="305"/>
    </location>
</feature>
<dbReference type="CDD" id="cd03684">
    <property type="entry name" value="ClC_3_like"/>
    <property type="match status" value="1"/>
</dbReference>
<reference evidence="11 12" key="1">
    <citation type="journal article" date="2023" name="G3 (Bethesda)">
        <title>A high-quality reference genome for the fission yeast Schizosaccharomyces osmophilus.</title>
        <authorList>
            <person name="Jia G.S."/>
            <person name="Zhang W.C."/>
            <person name="Liang Y."/>
            <person name="Liu X.H."/>
            <person name="Rhind N."/>
            <person name="Pidoux A."/>
            <person name="Brysch-Herzberg M."/>
            <person name="Du L.L."/>
        </authorList>
    </citation>
    <scope>NUCLEOTIDE SEQUENCE [LARGE SCALE GENOMIC DNA]</scope>
    <source>
        <strain evidence="11 12">CBS 15793</strain>
    </source>
</reference>
<dbReference type="Pfam" id="PF00571">
    <property type="entry name" value="CBS"/>
    <property type="match status" value="2"/>
</dbReference>
<dbReference type="PROSITE" id="PS51371">
    <property type="entry name" value="CBS"/>
    <property type="match status" value="1"/>
</dbReference>
<comment type="subcellular location">
    <subcellularLocation>
        <location evidence="1 9">Membrane</location>
        <topology evidence="1 9">Multi-pass membrane protein</topology>
    </subcellularLocation>
</comment>
<dbReference type="GeneID" id="80874700"/>
<evidence type="ECO:0000256" key="1">
    <source>
        <dbReference type="ARBA" id="ARBA00004141"/>
    </source>
</evidence>
<evidence type="ECO:0000256" key="8">
    <source>
        <dbReference type="PROSITE-ProRule" id="PRU00703"/>
    </source>
</evidence>
<evidence type="ECO:0000256" key="9">
    <source>
        <dbReference type="RuleBase" id="RU361221"/>
    </source>
</evidence>
<evidence type="ECO:0000313" key="12">
    <source>
        <dbReference type="Proteomes" id="UP001212411"/>
    </source>
</evidence>
<evidence type="ECO:0000259" key="10">
    <source>
        <dbReference type="PROSITE" id="PS51371"/>
    </source>
</evidence>
<dbReference type="RefSeq" id="XP_056036878.1">
    <property type="nucleotide sequence ID" value="XM_056180011.1"/>
</dbReference>
<keyword evidence="2 9" id="KW-0813">Transport</keyword>
<keyword evidence="4 9" id="KW-1133">Transmembrane helix</keyword>
<dbReference type="PRINTS" id="PR00762">
    <property type="entry name" value="CLCHANNEL"/>
</dbReference>
<dbReference type="GO" id="GO:0005794">
    <property type="term" value="C:Golgi apparatus"/>
    <property type="evidence" value="ECO:0007669"/>
    <property type="project" value="TreeGrafter"/>
</dbReference>
<feature type="domain" description="CBS" evidence="10">
    <location>
        <begin position="580"/>
        <end position="641"/>
    </location>
</feature>
<evidence type="ECO:0000256" key="2">
    <source>
        <dbReference type="ARBA" id="ARBA00022448"/>
    </source>
</evidence>
<dbReference type="InterPro" id="IPR014743">
    <property type="entry name" value="Cl-channel_core"/>
</dbReference>
<dbReference type="GO" id="GO:0005783">
    <property type="term" value="C:endoplasmic reticulum"/>
    <property type="evidence" value="ECO:0007669"/>
    <property type="project" value="TreeGrafter"/>
</dbReference>
<keyword evidence="6 9" id="KW-0472">Membrane</keyword>
<feature type="transmembrane region" description="Helical" evidence="9">
    <location>
        <begin position="197"/>
        <end position="215"/>
    </location>
</feature>
<dbReference type="InterPro" id="IPR000644">
    <property type="entry name" value="CBS_dom"/>
</dbReference>
<evidence type="ECO:0000256" key="3">
    <source>
        <dbReference type="ARBA" id="ARBA00022692"/>
    </source>
</evidence>
<gene>
    <name evidence="11" type="ORF">SOMG_01218</name>
</gene>
<dbReference type="PANTHER" id="PTHR45711:SF9">
    <property type="entry name" value="ANION_PROTON EXCHANGE TRANSPORTER GEF1"/>
    <property type="match status" value="1"/>
</dbReference>
<dbReference type="Gene3D" id="1.10.3080.10">
    <property type="entry name" value="Clc chloride channel"/>
    <property type="match status" value="1"/>
</dbReference>
<protein>
    <recommendedName>
        <fullName evidence="9">Chloride channel protein</fullName>
    </recommendedName>
</protein>
<dbReference type="GO" id="GO:0000324">
    <property type="term" value="C:fungal-type vacuole"/>
    <property type="evidence" value="ECO:0007669"/>
    <property type="project" value="TreeGrafter"/>
</dbReference>
<dbReference type="GO" id="GO:0006878">
    <property type="term" value="P:intracellular copper ion homeostasis"/>
    <property type="evidence" value="ECO:0007669"/>
    <property type="project" value="TreeGrafter"/>
</dbReference>
<dbReference type="EMBL" id="CP115611">
    <property type="protein sequence ID" value="WBW72635.1"/>
    <property type="molecule type" value="Genomic_DNA"/>
</dbReference>
<evidence type="ECO:0000313" key="11">
    <source>
        <dbReference type="EMBL" id="WBW72635.1"/>
    </source>
</evidence>
<organism evidence="11 12">
    <name type="scientific">Schizosaccharomyces osmophilus</name>
    <dbReference type="NCBI Taxonomy" id="2545709"/>
    <lineage>
        <taxon>Eukaryota</taxon>
        <taxon>Fungi</taxon>
        <taxon>Dikarya</taxon>
        <taxon>Ascomycota</taxon>
        <taxon>Taphrinomycotina</taxon>
        <taxon>Schizosaccharomycetes</taxon>
        <taxon>Schizosaccharomycetales</taxon>
        <taxon>Schizosaccharomycetaceae</taxon>
        <taxon>Schizosaccharomyces</taxon>
    </lineage>
</organism>
<feature type="transmembrane region" description="Helical" evidence="9">
    <location>
        <begin position="363"/>
        <end position="383"/>
    </location>
</feature>
<dbReference type="GO" id="GO:0005886">
    <property type="term" value="C:plasma membrane"/>
    <property type="evidence" value="ECO:0007669"/>
    <property type="project" value="TreeGrafter"/>
</dbReference>
<dbReference type="PANTHER" id="PTHR45711">
    <property type="entry name" value="CHLORIDE CHANNEL PROTEIN"/>
    <property type="match status" value="1"/>
</dbReference>